<gene>
    <name evidence="2" type="ORF">WQ53_09165</name>
</gene>
<dbReference type="RefSeq" id="WP_052631879.1">
    <property type="nucleotide sequence ID" value="NZ_CP011144.1"/>
</dbReference>
<dbReference type="PATRIC" id="fig|314722.6.peg.1965"/>
<dbReference type="AlphaFoldDB" id="A0A0E3Z164"/>
<keyword evidence="3" id="KW-1185">Reference proteome</keyword>
<feature type="transmembrane region" description="Helical" evidence="1">
    <location>
        <begin position="44"/>
        <end position="68"/>
    </location>
</feature>
<reference evidence="2 3" key="1">
    <citation type="journal article" date="2015" name="Genome Announc.">
        <title>Complete Genome Sequence of Pseudoxanthomonas suwonensis Strain J1, a Cellulose-Degrading Bacterium Isolated from Leaf- and Wood-Enriched Soil.</title>
        <authorList>
            <person name="Hou L."/>
            <person name="Jiang J."/>
            <person name="Xu Z."/>
            <person name="Zhou Y."/>
            <person name="Leung F.C."/>
        </authorList>
    </citation>
    <scope>NUCLEOTIDE SEQUENCE [LARGE SCALE GENOMIC DNA]</scope>
    <source>
        <strain evidence="2 3">J1</strain>
    </source>
</reference>
<feature type="transmembrane region" description="Helical" evidence="1">
    <location>
        <begin position="147"/>
        <end position="177"/>
    </location>
</feature>
<dbReference type="EMBL" id="CP011144">
    <property type="protein sequence ID" value="AKC86898.1"/>
    <property type="molecule type" value="Genomic_DNA"/>
</dbReference>
<sequence length="504" mass="56116">MRPEDLDVALRPRSSWEAMELGTALLRRHAGAVWQPWLLATLPVFALLNAAAWMLDRLWLAMVLMWWLKPLFERIPLYVLSRGVFGRTPPAWETLRAQVAFGRGAMPGYLLWRRLSPARSLLLPVDVLEGTAGTQRWMRRRVVGGPAYAQAALLTWTCWLFELALALGAVAAVFVAVPAELLPASLRSFWALLYGGPPPWLLLGFNLAFWLAMSVIGPFYTAAGFGLYLNRRTETEAWDVELAFRRLRERLLAQAAAPLAVALLACTLLLPWSAYAQEPGDDAEPATLEQVFGPRLADDAGFREAAARAYRDPPLGGERTLVEWKPKAKERPQRRPGPDLSALAALLSLLAEWGLWILAGVLLLAVVLTAPRWLPWLRGSLRRRRTVPTPVATVVLAEPEPLPDDIASVARRLWQDGRQRDALALLYRGSVEAMSLQAGVELPPGATEAQCLRAARRLPLDAARELFAGVVRVWQYAAYAGRLPEQDEFESLLDAARVQWGWSR</sequence>
<feature type="transmembrane region" description="Helical" evidence="1">
    <location>
        <begin position="207"/>
        <end position="230"/>
    </location>
</feature>
<dbReference type="OrthoDB" id="183980at2"/>
<keyword evidence="1" id="KW-0812">Transmembrane</keyword>
<feature type="transmembrane region" description="Helical" evidence="1">
    <location>
        <begin position="353"/>
        <end position="374"/>
    </location>
</feature>
<organism evidence="2 3">
    <name type="scientific">Pseudoxanthomonas suwonensis</name>
    <dbReference type="NCBI Taxonomy" id="314722"/>
    <lineage>
        <taxon>Bacteria</taxon>
        <taxon>Pseudomonadati</taxon>
        <taxon>Pseudomonadota</taxon>
        <taxon>Gammaproteobacteria</taxon>
        <taxon>Lysobacterales</taxon>
        <taxon>Lysobacteraceae</taxon>
        <taxon>Pseudoxanthomonas</taxon>
    </lineage>
</organism>
<evidence type="ECO:0000256" key="1">
    <source>
        <dbReference type="SAM" id="Phobius"/>
    </source>
</evidence>
<feature type="transmembrane region" description="Helical" evidence="1">
    <location>
        <begin position="251"/>
        <end position="272"/>
    </location>
</feature>
<evidence type="ECO:0000313" key="3">
    <source>
        <dbReference type="Proteomes" id="UP000033067"/>
    </source>
</evidence>
<name>A0A0E3Z164_9GAMM</name>
<keyword evidence="1" id="KW-0472">Membrane</keyword>
<proteinExistence type="predicted"/>
<evidence type="ECO:0000313" key="2">
    <source>
        <dbReference type="EMBL" id="AKC86898.1"/>
    </source>
</evidence>
<protein>
    <submittedName>
        <fullName evidence="2">Uncharacterized protein</fullName>
    </submittedName>
</protein>
<accession>A0A0E3Z164</accession>
<keyword evidence="1" id="KW-1133">Transmembrane helix</keyword>
<dbReference type="KEGG" id="psuw:WQ53_09165"/>
<dbReference type="Proteomes" id="UP000033067">
    <property type="component" value="Chromosome"/>
</dbReference>